<protein>
    <submittedName>
        <fullName evidence="1">Uncharacterized protein</fullName>
    </submittedName>
</protein>
<sequence length="65" mass="7640">MRDGTVFNKLPYYVQAAYGKPMTFEYWLTHEWHKSSNMHMALQSLNLEALEWEARQTVSPSMISS</sequence>
<gene>
    <name evidence="1" type="ORF">LCGC14_2250830</name>
</gene>
<name>A0A0F9D2F8_9ZZZZ</name>
<accession>A0A0F9D2F8</accession>
<organism evidence="1">
    <name type="scientific">marine sediment metagenome</name>
    <dbReference type="NCBI Taxonomy" id="412755"/>
    <lineage>
        <taxon>unclassified sequences</taxon>
        <taxon>metagenomes</taxon>
        <taxon>ecological metagenomes</taxon>
    </lineage>
</organism>
<dbReference type="EMBL" id="LAZR01030674">
    <property type="protein sequence ID" value="KKL55893.1"/>
    <property type="molecule type" value="Genomic_DNA"/>
</dbReference>
<reference evidence="1" key="1">
    <citation type="journal article" date="2015" name="Nature">
        <title>Complex archaea that bridge the gap between prokaryotes and eukaryotes.</title>
        <authorList>
            <person name="Spang A."/>
            <person name="Saw J.H."/>
            <person name="Jorgensen S.L."/>
            <person name="Zaremba-Niedzwiedzka K."/>
            <person name="Martijn J."/>
            <person name="Lind A.E."/>
            <person name="van Eijk R."/>
            <person name="Schleper C."/>
            <person name="Guy L."/>
            <person name="Ettema T.J."/>
        </authorList>
    </citation>
    <scope>NUCLEOTIDE SEQUENCE</scope>
</reference>
<comment type="caution">
    <text evidence="1">The sequence shown here is derived from an EMBL/GenBank/DDBJ whole genome shotgun (WGS) entry which is preliminary data.</text>
</comment>
<dbReference type="AlphaFoldDB" id="A0A0F9D2F8"/>
<evidence type="ECO:0000313" key="1">
    <source>
        <dbReference type="EMBL" id="KKL55893.1"/>
    </source>
</evidence>
<proteinExistence type="predicted"/>